<comment type="caution">
    <text evidence="5">The sequence shown here is derived from an EMBL/GenBank/DDBJ whole genome shotgun (WGS) entry which is preliminary data.</text>
</comment>
<dbReference type="InterPro" id="IPR051609">
    <property type="entry name" value="NmrA/Isoflavone_reductase-like"/>
</dbReference>
<dbReference type="PANTHER" id="PTHR47706:SF10">
    <property type="entry name" value="NMRA-LIKE DOMAIN-CONTAINING PROTEIN"/>
    <property type="match status" value="1"/>
</dbReference>
<dbReference type="Gene3D" id="3.90.25.10">
    <property type="entry name" value="UDP-galactose 4-epimerase, domain 1"/>
    <property type="match status" value="1"/>
</dbReference>
<dbReference type="InterPro" id="IPR036291">
    <property type="entry name" value="NAD(P)-bd_dom_sf"/>
</dbReference>
<name>A0ABR3D712_NEUIN</name>
<gene>
    <name evidence="5" type="ORF">QR685DRAFT_342646</name>
</gene>
<dbReference type="InterPro" id="IPR045312">
    <property type="entry name" value="PCBER-like"/>
</dbReference>
<organism evidence="5 6">
    <name type="scientific">Neurospora intermedia</name>
    <dbReference type="NCBI Taxonomy" id="5142"/>
    <lineage>
        <taxon>Eukaryota</taxon>
        <taxon>Fungi</taxon>
        <taxon>Dikarya</taxon>
        <taxon>Ascomycota</taxon>
        <taxon>Pezizomycotina</taxon>
        <taxon>Sordariomycetes</taxon>
        <taxon>Sordariomycetidae</taxon>
        <taxon>Sordariales</taxon>
        <taxon>Sordariaceae</taxon>
        <taxon>Neurospora</taxon>
    </lineage>
</organism>
<keyword evidence="6" id="KW-1185">Reference proteome</keyword>
<dbReference type="Proteomes" id="UP001451303">
    <property type="component" value="Unassembled WGS sequence"/>
</dbReference>
<feature type="coiled-coil region" evidence="3">
    <location>
        <begin position="269"/>
        <end position="296"/>
    </location>
</feature>
<protein>
    <recommendedName>
        <fullName evidence="4">NmrA-like domain-containing protein</fullName>
    </recommendedName>
</protein>
<keyword evidence="3" id="KW-0175">Coiled coil</keyword>
<dbReference type="PANTHER" id="PTHR47706">
    <property type="entry name" value="NMRA-LIKE FAMILY PROTEIN"/>
    <property type="match status" value="1"/>
</dbReference>
<dbReference type="CDD" id="cd05259">
    <property type="entry name" value="PCBER_SDR_a"/>
    <property type="match status" value="1"/>
</dbReference>
<evidence type="ECO:0000313" key="6">
    <source>
        <dbReference type="Proteomes" id="UP001451303"/>
    </source>
</evidence>
<dbReference type="InterPro" id="IPR008030">
    <property type="entry name" value="NmrA-like"/>
</dbReference>
<evidence type="ECO:0000313" key="5">
    <source>
        <dbReference type="EMBL" id="KAL0468500.1"/>
    </source>
</evidence>
<evidence type="ECO:0000256" key="3">
    <source>
        <dbReference type="SAM" id="Coils"/>
    </source>
</evidence>
<dbReference type="Pfam" id="PF05368">
    <property type="entry name" value="NmrA"/>
    <property type="match status" value="1"/>
</dbReference>
<reference evidence="5 6" key="1">
    <citation type="submission" date="2023-09" db="EMBL/GenBank/DDBJ databases">
        <title>Multi-omics analysis of a traditional fermented food reveals byproduct-associated fungal strains for waste-to-food upcycling.</title>
        <authorList>
            <consortium name="Lawrence Berkeley National Laboratory"/>
            <person name="Rekdal V.M."/>
            <person name="Villalobos-Escobedo J.M."/>
            <person name="Rodriguez-Valeron N."/>
            <person name="Garcia M.O."/>
            <person name="Vasquez D.P."/>
            <person name="Damayanti I."/>
            <person name="Sorensen P.M."/>
            <person name="Baidoo E.E."/>
            <person name="De Carvalho A.C."/>
            <person name="Riley R."/>
            <person name="Lipzen A."/>
            <person name="He G."/>
            <person name="Yan M."/>
            <person name="Haridas S."/>
            <person name="Daum C."/>
            <person name="Yoshinaga Y."/>
            <person name="Ng V."/>
            <person name="Grigoriev I.V."/>
            <person name="Munk R."/>
            <person name="Nuraida L."/>
            <person name="Wijaya C.H."/>
            <person name="Morales P.-C."/>
            <person name="Keasling J.D."/>
        </authorList>
    </citation>
    <scope>NUCLEOTIDE SEQUENCE [LARGE SCALE GENOMIC DNA]</scope>
    <source>
        <strain evidence="5 6">FGSC 2613</strain>
    </source>
</reference>
<evidence type="ECO:0000256" key="2">
    <source>
        <dbReference type="ARBA" id="ARBA00023002"/>
    </source>
</evidence>
<accession>A0ABR3D712</accession>
<keyword evidence="2" id="KW-0560">Oxidoreductase</keyword>
<evidence type="ECO:0000259" key="4">
    <source>
        <dbReference type="Pfam" id="PF05368"/>
    </source>
</evidence>
<feature type="domain" description="NmrA-like" evidence="4">
    <location>
        <begin position="6"/>
        <end position="245"/>
    </location>
</feature>
<dbReference type="SUPFAM" id="SSF51735">
    <property type="entry name" value="NAD(P)-binding Rossmann-fold domains"/>
    <property type="match status" value="1"/>
</dbReference>
<sequence>MSSTINTVAVLGGTGNIGTHIVRGLLVGGFTVTILTRANSSSPRPTFDPYPVRFLEVDYSSPSSLVSAFQGQDAVVSTIATGAVQEQKKVIDAAIEAGVKRFVPSEFGVHTRKEGVEKTRLGGLLEGKRAVVDYLISKEGDISWTGLSTGLFFDSALSKGLAGINVTNGTATIVDSGNELWPASLRSHVGRTVSEILRHPDLTKNQYLATASFNVSQNQLVKLVEELTGKKLEVTHVSSKDLLQQGDEKLNKGDNIGAFVAFLQVHFLADGAGNKLEEQESANEKLRLQTEDVKAALRGWLESEGLLAA</sequence>
<proteinExistence type="predicted"/>
<keyword evidence="1" id="KW-0521">NADP</keyword>
<dbReference type="Gene3D" id="3.40.50.720">
    <property type="entry name" value="NAD(P)-binding Rossmann-like Domain"/>
    <property type="match status" value="1"/>
</dbReference>
<evidence type="ECO:0000256" key="1">
    <source>
        <dbReference type="ARBA" id="ARBA00022857"/>
    </source>
</evidence>
<dbReference type="EMBL" id="JAVLET010000007">
    <property type="protein sequence ID" value="KAL0468500.1"/>
    <property type="molecule type" value="Genomic_DNA"/>
</dbReference>